<dbReference type="Proteomes" id="UP001058074">
    <property type="component" value="Unassembled WGS sequence"/>
</dbReference>
<sequence>MKTLKMIDKILRGLVYAMYAVKITMFILFLFVDFSDSNSSPIITSIENCTTKLFLIFMFTLYCFIKNKRSKFRYNLLLLFSGILIFFWKYYYWNTREIYVPGPFINTVFSGNSLLDLVPLSLIYLSTICTYLVSRKKNMELTQG</sequence>
<accession>A0ACB5RGN3</accession>
<evidence type="ECO:0000313" key="2">
    <source>
        <dbReference type="Proteomes" id="UP001058074"/>
    </source>
</evidence>
<protein>
    <submittedName>
        <fullName evidence="1">Uncharacterized protein</fullName>
    </submittedName>
</protein>
<dbReference type="EMBL" id="BROD01000001">
    <property type="protein sequence ID" value="GKX68214.1"/>
    <property type="molecule type" value="Genomic_DNA"/>
</dbReference>
<comment type="caution">
    <text evidence="1">The sequence shown here is derived from an EMBL/GenBank/DDBJ whole genome shotgun (WGS) entry which is preliminary data.</text>
</comment>
<evidence type="ECO:0000313" key="1">
    <source>
        <dbReference type="EMBL" id="GKX68214.1"/>
    </source>
</evidence>
<keyword evidence="2" id="KW-1185">Reference proteome</keyword>
<name>A0ACB5RGN3_9CLOT</name>
<proteinExistence type="predicted"/>
<reference evidence="1" key="1">
    <citation type="journal article" date="2025" name="Int. J. Syst. Evol. Microbiol.">
        <title>Inconstantimicrobium mannanitabidum sp. nov., a novel member of the family Clostridiaceae isolated from anoxic soil under the treatment of reductive soil disinfestation.</title>
        <authorList>
            <person name="Ueki A."/>
            <person name="Tonouchi A."/>
            <person name="Honma S."/>
            <person name="Kaku N."/>
            <person name="Ueki K."/>
        </authorList>
    </citation>
    <scope>NUCLEOTIDE SEQUENCE</scope>
    <source>
        <strain evidence="1">TW13</strain>
    </source>
</reference>
<gene>
    <name evidence="1" type="ORF">rsdtw13_34720</name>
</gene>
<organism evidence="1 2">
    <name type="scientific">Inconstantimicrobium mannanitabidum</name>
    <dbReference type="NCBI Taxonomy" id="1604901"/>
    <lineage>
        <taxon>Bacteria</taxon>
        <taxon>Bacillati</taxon>
        <taxon>Bacillota</taxon>
        <taxon>Clostridia</taxon>
        <taxon>Eubacteriales</taxon>
        <taxon>Clostridiaceae</taxon>
        <taxon>Inconstantimicrobium</taxon>
    </lineage>
</organism>